<evidence type="ECO:0000256" key="3">
    <source>
        <dbReference type="SAM" id="MobiDB-lite"/>
    </source>
</evidence>
<feature type="region of interest" description="Disordered" evidence="3">
    <location>
        <begin position="182"/>
        <end position="221"/>
    </location>
</feature>
<dbReference type="CDD" id="cd04433">
    <property type="entry name" value="AFD_class_I"/>
    <property type="match status" value="1"/>
</dbReference>
<comment type="similarity">
    <text evidence="1">Belongs to the ATP-dependent AMP-binding enzyme family.</text>
</comment>
<dbReference type="GO" id="GO:0031956">
    <property type="term" value="F:medium-chain fatty acid-CoA ligase activity"/>
    <property type="evidence" value="ECO:0007669"/>
    <property type="project" value="TreeGrafter"/>
</dbReference>
<dbReference type="GO" id="GO:0006631">
    <property type="term" value="P:fatty acid metabolic process"/>
    <property type="evidence" value="ECO:0007669"/>
    <property type="project" value="TreeGrafter"/>
</dbReference>
<dbReference type="AlphaFoldDB" id="A0A7D3VSF4"/>
<evidence type="ECO:0000259" key="4">
    <source>
        <dbReference type="Pfam" id="PF00501"/>
    </source>
</evidence>
<dbReference type="InterPro" id="IPR045851">
    <property type="entry name" value="AMP-bd_C_sf"/>
</dbReference>
<dbReference type="InterPro" id="IPR000873">
    <property type="entry name" value="AMP-dep_synth/lig_dom"/>
</dbReference>
<evidence type="ECO:0000313" key="6">
    <source>
        <dbReference type="EMBL" id="QKG18896.1"/>
    </source>
</evidence>
<reference evidence="6 7" key="1">
    <citation type="submission" date="2020-05" db="EMBL/GenBank/DDBJ databases">
        <title>Actinomadura verrucosospora NRRL-B18236 (PFL_A860) Genome sequencing and assembly.</title>
        <authorList>
            <person name="Samborskyy M."/>
        </authorList>
    </citation>
    <scope>NUCLEOTIDE SEQUENCE [LARGE SCALE GENOMIC DNA]</scope>
    <source>
        <strain evidence="6 7">NRRL:B18236</strain>
    </source>
</reference>
<dbReference type="FunFam" id="3.30.300.30:FF:000008">
    <property type="entry name" value="2,3-dihydroxybenzoate-AMP ligase"/>
    <property type="match status" value="1"/>
</dbReference>
<dbReference type="Pfam" id="PF13193">
    <property type="entry name" value="AMP-binding_C"/>
    <property type="match status" value="1"/>
</dbReference>
<keyword evidence="7" id="KW-1185">Reference proteome</keyword>
<dbReference type="SUPFAM" id="SSF56801">
    <property type="entry name" value="Acetyl-CoA synthetase-like"/>
    <property type="match status" value="1"/>
</dbReference>
<dbReference type="InterPro" id="IPR042099">
    <property type="entry name" value="ANL_N_sf"/>
</dbReference>
<dbReference type="InterPro" id="IPR025110">
    <property type="entry name" value="AMP-bd_C"/>
</dbReference>
<dbReference type="PANTHER" id="PTHR43201:SF5">
    <property type="entry name" value="MEDIUM-CHAIN ACYL-COA LIGASE ACSF2, MITOCHONDRIAL"/>
    <property type="match status" value="1"/>
</dbReference>
<evidence type="ECO:0000313" key="7">
    <source>
        <dbReference type="Proteomes" id="UP000501240"/>
    </source>
</evidence>
<dbReference type="Proteomes" id="UP000501240">
    <property type="component" value="Chromosome"/>
</dbReference>
<feature type="domain" description="AMP-binding enzyme C-terminal" evidence="5">
    <location>
        <begin position="450"/>
        <end position="525"/>
    </location>
</feature>
<evidence type="ECO:0000256" key="2">
    <source>
        <dbReference type="ARBA" id="ARBA00022598"/>
    </source>
</evidence>
<dbReference type="Pfam" id="PF00501">
    <property type="entry name" value="AMP-binding"/>
    <property type="match status" value="1"/>
</dbReference>
<evidence type="ECO:0000259" key="5">
    <source>
        <dbReference type="Pfam" id="PF13193"/>
    </source>
</evidence>
<dbReference type="InterPro" id="IPR020845">
    <property type="entry name" value="AMP-binding_CS"/>
</dbReference>
<dbReference type="PANTHER" id="PTHR43201">
    <property type="entry name" value="ACYL-COA SYNTHETASE"/>
    <property type="match status" value="1"/>
</dbReference>
<sequence length="534" mass="55353">MWICSPVHYAARMPTLSRVSAELSGLRAAVRAGMVGPMPPGALLATARAMRAHGPLGAVTALPAHRFPDRVGLVDERGSLTFAELERRCNALANAWRERGVGPGSTVGILCRNHRGLLEAMAAAAKTGASVLFLNTDFAAPQLRDAVSREGVTVLVHDEEFAGVADGLDLPRHTDADLDDLIAGGDPSPPPAPSRHGSMVILTSGTSGRPKGAPRSQSPSMALPGGILSKVPFRGREAMFVGPPLFHGFGLTCAVLALGLGSTLVLRRRFDAAEVLDDLAEHRCTSLIAVPVMLNRLLASPALDARDLSRLKVILTGGARLDPDLGRRTAEAFGPVLYNFYGSTEASCITIATPGDLAAAPGCVGRPPAGTTVAVLGDDDRPVPPGATGRIFVDSPARFGGYTGGGGKEEVGGLMAVGDLGHVDEGGRLHVDGRADDMIVSGGENVHPGEVEDLLAAHPAIAEAAVVGVPDEEFGQRLRAFVVGAGGAGLGEDDVKKHVAANLARHKVPREVVFLDALPRNPAGKVLKHALPEP</sequence>
<feature type="domain" description="AMP-dependent synthetase/ligase" evidence="4">
    <location>
        <begin position="64"/>
        <end position="402"/>
    </location>
</feature>
<organism evidence="6 7">
    <name type="scientific">Actinomadura verrucosospora</name>
    <dbReference type="NCBI Taxonomy" id="46165"/>
    <lineage>
        <taxon>Bacteria</taxon>
        <taxon>Bacillati</taxon>
        <taxon>Actinomycetota</taxon>
        <taxon>Actinomycetes</taxon>
        <taxon>Streptosporangiales</taxon>
        <taxon>Thermomonosporaceae</taxon>
        <taxon>Actinomadura</taxon>
    </lineage>
</organism>
<evidence type="ECO:0000256" key="1">
    <source>
        <dbReference type="ARBA" id="ARBA00006432"/>
    </source>
</evidence>
<dbReference type="Gene3D" id="3.40.50.12780">
    <property type="entry name" value="N-terminal domain of ligase-like"/>
    <property type="match status" value="1"/>
</dbReference>
<gene>
    <name evidence="6" type="ORF">ACTIVE_0532</name>
</gene>
<dbReference type="PROSITE" id="PS00455">
    <property type="entry name" value="AMP_BINDING"/>
    <property type="match status" value="1"/>
</dbReference>
<dbReference type="EMBL" id="CP053892">
    <property type="protein sequence ID" value="QKG18896.1"/>
    <property type="molecule type" value="Genomic_DNA"/>
</dbReference>
<name>A0A7D3VSF4_ACTVE</name>
<keyword evidence="2 6" id="KW-0436">Ligase</keyword>
<accession>A0A7D3VSF4</accession>
<proteinExistence type="inferred from homology"/>
<dbReference type="Gene3D" id="3.30.300.30">
    <property type="match status" value="1"/>
</dbReference>
<protein>
    <submittedName>
        <fullName evidence="6">Fatty-acid--CoA ligase</fullName>
    </submittedName>
</protein>